<feature type="region of interest" description="Disordered" evidence="1">
    <location>
        <begin position="1"/>
        <end position="30"/>
    </location>
</feature>
<accession>A0A239LLY9</accession>
<keyword evidence="3" id="KW-1185">Reference proteome</keyword>
<reference evidence="2 3" key="1">
    <citation type="submission" date="2017-06" db="EMBL/GenBank/DDBJ databases">
        <authorList>
            <person name="Kim H.J."/>
            <person name="Triplett B.A."/>
        </authorList>
    </citation>
    <scope>NUCLEOTIDE SEQUENCE [LARGE SCALE GENOMIC DNA]</scope>
    <source>
        <strain evidence="2 3">CGMCC 4.2132</strain>
    </source>
</reference>
<dbReference type="AlphaFoldDB" id="A0A239LLY9"/>
<name>A0A239LLY9_9ACTN</name>
<organism evidence="2 3">
    <name type="scientific">Streptosporangium subroseum</name>
    <dbReference type="NCBI Taxonomy" id="106412"/>
    <lineage>
        <taxon>Bacteria</taxon>
        <taxon>Bacillati</taxon>
        <taxon>Actinomycetota</taxon>
        <taxon>Actinomycetes</taxon>
        <taxon>Streptosporangiales</taxon>
        <taxon>Streptosporangiaceae</taxon>
        <taxon>Streptosporangium</taxon>
    </lineage>
</organism>
<dbReference type="EMBL" id="FZOD01000033">
    <property type="protein sequence ID" value="SNT30689.1"/>
    <property type="molecule type" value="Genomic_DNA"/>
</dbReference>
<evidence type="ECO:0000313" key="3">
    <source>
        <dbReference type="Proteomes" id="UP000198282"/>
    </source>
</evidence>
<evidence type="ECO:0000256" key="1">
    <source>
        <dbReference type="SAM" id="MobiDB-lite"/>
    </source>
</evidence>
<sequence length="30" mass="3124">MTAPALPAITPERTAPLGTRRPPSTGIHRG</sequence>
<evidence type="ECO:0000313" key="2">
    <source>
        <dbReference type="EMBL" id="SNT30689.1"/>
    </source>
</evidence>
<protein>
    <submittedName>
        <fullName evidence="2">Uncharacterized protein</fullName>
    </submittedName>
</protein>
<dbReference type="Proteomes" id="UP000198282">
    <property type="component" value="Unassembled WGS sequence"/>
</dbReference>
<gene>
    <name evidence="2" type="ORF">SAMN05216276_103373</name>
</gene>
<proteinExistence type="predicted"/>